<dbReference type="Gene3D" id="3.40.50.2000">
    <property type="entry name" value="Glycogen Phosphorylase B"/>
    <property type="match status" value="2"/>
</dbReference>
<sequence length="348" mass="38965">MSKTVLHVNFAKGFRGGERQTLLLLQELSHKGYTQTLLTRRHAELAKKVSALALENVVIIEVKKPYLLSLSLLKKADLVHAHETKAAQFAFLGHLFFKTPYIITRRVDNAIKNNGFTRAMYRYAHKTVVLSRAILEEVKKIEPRANLSIIPSAFSKLSVSPHEVEKIKERFSGQFVIGNIGELDNDHKGQYYLIEAMKELLPRYANMHLLFLGKGKDEEAYKAQASSLKNVTFEGFVSNVGDYIATFDLFVFPSLREGLGSILLDVMQAKVPIVASNAGGIPDVICHEKNGLLVAPKDVSALAEAIERLYLDKTLREQLIESAFQDVDLFSPEKMAERYAALYAEVLG</sequence>
<dbReference type="CDD" id="cd03801">
    <property type="entry name" value="GT4_PimA-like"/>
    <property type="match status" value="1"/>
</dbReference>
<dbReference type="OrthoDB" id="9802525at2"/>
<accession>I3XZ09</accession>
<dbReference type="eggNOG" id="COG0438">
    <property type="taxonomic scope" value="Bacteria"/>
</dbReference>
<evidence type="ECO:0000313" key="3">
    <source>
        <dbReference type="Proteomes" id="UP000006176"/>
    </source>
</evidence>
<dbReference type="STRING" id="760154.Sulba_1903"/>
<keyword evidence="2" id="KW-0808">Transferase</keyword>
<dbReference type="GO" id="GO:0016740">
    <property type="term" value="F:transferase activity"/>
    <property type="evidence" value="ECO:0007669"/>
    <property type="project" value="UniProtKB-KW"/>
</dbReference>
<protein>
    <submittedName>
        <fullName evidence="2">Glycosyltransferase</fullName>
    </submittedName>
</protein>
<dbReference type="InterPro" id="IPR001296">
    <property type="entry name" value="Glyco_trans_1"/>
</dbReference>
<reference evidence="2 3" key="1">
    <citation type="submission" date="2012-06" db="EMBL/GenBank/DDBJ databases">
        <title>Complete sequence of Sulfurospirillum barnesii SES-3.</title>
        <authorList>
            <consortium name="US DOE Joint Genome Institute"/>
            <person name="Lucas S."/>
            <person name="Han J."/>
            <person name="Lapidus A."/>
            <person name="Cheng J.-F."/>
            <person name="Goodwin L."/>
            <person name="Pitluck S."/>
            <person name="Peters L."/>
            <person name="Ovchinnikova G."/>
            <person name="Lu M."/>
            <person name="Detter J.C."/>
            <person name="Han C."/>
            <person name="Tapia R."/>
            <person name="Land M."/>
            <person name="Hauser L."/>
            <person name="Kyrpides N."/>
            <person name="Ivanova N."/>
            <person name="Pagani I."/>
            <person name="Stolz J."/>
            <person name="Arkin A."/>
            <person name="Dehal P."/>
            <person name="Oremland R."/>
            <person name="Saltikov C."/>
            <person name="Basu P."/>
            <person name="Hollibaugh J."/>
            <person name="Newman D."/>
            <person name="Stolyar S."/>
            <person name="Hazen T."/>
            <person name="Woyke T."/>
        </authorList>
    </citation>
    <scope>NUCLEOTIDE SEQUENCE [LARGE SCALE GENOMIC DNA]</scope>
    <source>
        <strain evidence="3">ATCC 700032 / DSM 10660 / SES-3</strain>
    </source>
</reference>
<feature type="domain" description="Glycosyl transferase family 1" evidence="1">
    <location>
        <begin position="167"/>
        <end position="324"/>
    </location>
</feature>
<gene>
    <name evidence="2" type="ordered locus">Sulba_1903</name>
</gene>
<dbReference type="Proteomes" id="UP000006176">
    <property type="component" value="Chromosome"/>
</dbReference>
<organism evidence="2 3">
    <name type="scientific">Sulfurospirillum barnesii (strain ATCC 700032 / DSM 10660 / SES-3)</name>
    <dbReference type="NCBI Taxonomy" id="760154"/>
    <lineage>
        <taxon>Bacteria</taxon>
        <taxon>Pseudomonadati</taxon>
        <taxon>Campylobacterota</taxon>
        <taxon>Epsilonproteobacteria</taxon>
        <taxon>Campylobacterales</taxon>
        <taxon>Sulfurospirillaceae</taxon>
        <taxon>Sulfurospirillum</taxon>
    </lineage>
</organism>
<evidence type="ECO:0000313" key="2">
    <source>
        <dbReference type="EMBL" id="AFL69183.1"/>
    </source>
</evidence>
<name>I3XZ09_SULBS</name>
<keyword evidence="3" id="KW-1185">Reference proteome</keyword>
<dbReference type="PANTHER" id="PTHR12526">
    <property type="entry name" value="GLYCOSYLTRANSFERASE"/>
    <property type="match status" value="1"/>
</dbReference>
<dbReference type="HOGENOM" id="CLU_009583_0_4_7"/>
<dbReference type="SUPFAM" id="SSF53756">
    <property type="entry name" value="UDP-Glycosyltransferase/glycogen phosphorylase"/>
    <property type="match status" value="1"/>
</dbReference>
<dbReference type="KEGG" id="sba:Sulba_1903"/>
<proteinExistence type="predicted"/>
<dbReference type="EMBL" id="CP003333">
    <property type="protein sequence ID" value="AFL69183.1"/>
    <property type="molecule type" value="Genomic_DNA"/>
</dbReference>
<dbReference type="PATRIC" id="fig|760154.4.peg.1900"/>
<evidence type="ECO:0000259" key="1">
    <source>
        <dbReference type="Pfam" id="PF00534"/>
    </source>
</evidence>
<dbReference type="Pfam" id="PF00534">
    <property type="entry name" value="Glycos_transf_1"/>
    <property type="match status" value="1"/>
</dbReference>
<dbReference type="AlphaFoldDB" id="I3XZ09"/>